<comment type="caution">
    <text evidence="1">The sequence shown here is derived from an EMBL/GenBank/DDBJ whole genome shotgun (WGS) entry which is preliminary data.</text>
</comment>
<dbReference type="EMBL" id="BMAW01017595">
    <property type="protein sequence ID" value="GFT54733.1"/>
    <property type="molecule type" value="Genomic_DNA"/>
</dbReference>
<dbReference type="AlphaFoldDB" id="A0A8X6P940"/>
<proteinExistence type="predicted"/>
<dbReference type="OrthoDB" id="7761283at2759"/>
<reference evidence="1" key="1">
    <citation type="submission" date="2020-08" db="EMBL/GenBank/DDBJ databases">
        <title>Multicomponent nature underlies the extraordinary mechanical properties of spider dragline silk.</title>
        <authorList>
            <person name="Kono N."/>
            <person name="Nakamura H."/>
            <person name="Mori M."/>
            <person name="Yoshida Y."/>
            <person name="Ohtoshi R."/>
            <person name="Malay A.D."/>
            <person name="Moran D.A.P."/>
            <person name="Tomita M."/>
            <person name="Numata K."/>
            <person name="Arakawa K."/>
        </authorList>
    </citation>
    <scope>NUCLEOTIDE SEQUENCE</scope>
</reference>
<dbReference type="Proteomes" id="UP000887013">
    <property type="component" value="Unassembled WGS sequence"/>
</dbReference>
<accession>A0A8X6P940</accession>
<protein>
    <submittedName>
        <fullName evidence="1">Uncharacterized protein</fullName>
    </submittedName>
</protein>
<name>A0A8X6P940_NEPPI</name>
<sequence length="167" mass="19409">MPLELPSTDSAHLGLRICDFKRKGACETYRNRIAVIYELTTSDEWNYVPTENNLVDFVSRGMDPSKMKTCGLWWNGPAFRLSDQYPKKEIHVSVIKDEYQNEFKNCSAFANFYLDSSNNSFVKKLLNLGNPYLKQFVFKVLFVDLSTTERATKAKELDIRCRRNERG</sequence>
<keyword evidence="2" id="KW-1185">Reference proteome</keyword>
<evidence type="ECO:0000313" key="2">
    <source>
        <dbReference type="Proteomes" id="UP000887013"/>
    </source>
</evidence>
<evidence type="ECO:0000313" key="1">
    <source>
        <dbReference type="EMBL" id="GFT54733.1"/>
    </source>
</evidence>
<organism evidence="1 2">
    <name type="scientific">Nephila pilipes</name>
    <name type="common">Giant wood spider</name>
    <name type="synonym">Nephila maculata</name>
    <dbReference type="NCBI Taxonomy" id="299642"/>
    <lineage>
        <taxon>Eukaryota</taxon>
        <taxon>Metazoa</taxon>
        <taxon>Ecdysozoa</taxon>
        <taxon>Arthropoda</taxon>
        <taxon>Chelicerata</taxon>
        <taxon>Arachnida</taxon>
        <taxon>Araneae</taxon>
        <taxon>Araneomorphae</taxon>
        <taxon>Entelegynae</taxon>
        <taxon>Araneoidea</taxon>
        <taxon>Nephilidae</taxon>
        <taxon>Nephila</taxon>
    </lineage>
</organism>
<gene>
    <name evidence="1" type="ORF">NPIL_407011</name>
</gene>